<reference evidence="2" key="2">
    <citation type="submission" date="2015-01" db="EMBL/GenBank/DDBJ databases">
        <title>Evolutionary Origins and Diversification of the Mycorrhizal Mutualists.</title>
        <authorList>
            <consortium name="DOE Joint Genome Institute"/>
            <consortium name="Mycorrhizal Genomics Consortium"/>
            <person name="Kohler A."/>
            <person name="Kuo A."/>
            <person name="Nagy L.G."/>
            <person name="Floudas D."/>
            <person name="Copeland A."/>
            <person name="Barry K.W."/>
            <person name="Cichocki N."/>
            <person name="Veneault-Fourrey C."/>
            <person name="LaButti K."/>
            <person name="Lindquist E.A."/>
            <person name="Lipzen A."/>
            <person name="Lundell T."/>
            <person name="Morin E."/>
            <person name="Murat C."/>
            <person name="Riley R."/>
            <person name="Ohm R."/>
            <person name="Sun H."/>
            <person name="Tunlid A."/>
            <person name="Henrissat B."/>
            <person name="Grigoriev I.V."/>
            <person name="Hibbett D.S."/>
            <person name="Martin F."/>
        </authorList>
    </citation>
    <scope>NUCLEOTIDE SEQUENCE [LARGE SCALE GENOMIC DNA]</scope>
    <source>
        <strain evidence="2">Foug A</strain>
    </source>
</reference>
<dbReference type="AlphaFoldDB" id="A0A0C3D236"/>
<feature type="non-terminal residue" evidence="1">
    <location>
        <position position="1"/>
    </location>
</feature>
<gene>
    <name evidence="1" type="ORF">SCLCIDRAFT_84014</name>
</gene>
<keyword evidence="2" id="KW-1185">Reference proteome</keyword>
<reference evidence="1 2" key="1">
    <citation type="submission" date="2014-04" db="EMBL/GenBank/DDBJ databases">
        <authorList>
            <consortium name="DOE Joint Genome Institute"/>
            <person name="Kuo A."/>
            <person name="Kohler A."/>
            <person name="Nagy L.G."/>
            <person name="Floudas D."/>
            <person name="Copeland A."/>
            <person name="Barry K.W."/>
            <person name="Cichocki N."/>
            <person name="Veneault-Fourrey C."/>
            <person name="LaButti K."/>
            <person name="Lindquist E.A."/>
            <person name="Lipzen A."/>
            <person name="Lundell T."/>
            <person name="Morin E."/>
            <person name="Murat C."/>
            <person name="Sun H."/>
            <person name="Tunlid A."/>
            <person name="Henrissat B."/>
            <person name="Grigoriev I.V."/>
            <person name="Hibbett D.S."/>
            <person name="Martin F."/>
            <person name="Nordberg H.P."/>
            <person name="Cantor M.N."/>
            <person name="Hua S.X."/>
        </authorList>
    </citation>
    <scope>NUCLEOTIDE SEQUENCE [LARGE SCALE GENOMIC DNA]</scope>
    <source>
        <strain evidence="1 2">Foug A</strain>
    </source>
</reference>
<protein>
    <submittedName>
        <fullName evidence="1">Uncharacterized protein</fullName>
    </submittedName>
</protein>
<name>A0A0C3D236_9AGAM</name>
<accession>A0A0C3D236</accession>
<proteinExistence type="predicted"/>
<dbReference type="Proteomes" id="UP000053989">
    <property type="component" value="Unassembled WGS sequence"/>
</dbReference>
<evidence type="ECO:0000313" key="2">
    <source>
        <dbReference type="Proteomes" id="UP000053989"/>
    </source>
</evidence>
<sequence length="55" mass="6300">LLVVIDCYSAAIDTMEKEEAFLTDRPRSVAGVKFSPENMRISLVGNGDRLRRFRR</sequence>
<dbReference type="EMBL" id="KN822662">
    <property type="protein sequence ID" value="KIM50151.1"/>
    <property type="molecule type" value="Genomic_DNA"/>
</dbReference>
<dbReference type="HOGENOM" id="CLU_202893_0_0_1"/>
<organism evidence="1 2">
    <name type="scientific">Scleroderma citrinum Foug A</name>
    <dbReference type="NCBI Taxonomy" id="1036808"/>
    <lineage>
        <taxon>Eukaryota</taxon>
        <taxon>Fungi</taxon>
        <taxon>Dikarya</taxon>
        <taxon>Basidiomycota</taxon>
        <taxon>Agaricomycotina</taxon>
        <taxon>Agaricomycetes</taxon>
        <taxon>Agaricomycetidae</taxon>
        <taxon>Boletales</taxon>
        <taxon>Sclerodermatineae</taxon>
        <taxon>Sclerodermataceae</taxon>
        <taxon>Scleroderma</taxon>
    </lineage>
</organism>
<dbReference type="InParanoid" id="A0A0C3D236"/>
<evidence type="ECO:0000313" key="1">
    <source>
        <dbReference type="EMBL" id="KIM50151.1"/>
    </source>
</evidence>
<dbReference type="OrthoDB" id="2789670at2759"/>
<feature type="non-terminal residue" evidence="1">
    <location>
        <position position="55"/>
    </location>
</feature>